<proteinExistence type="predicted"/>
<comment type="caution">
    <text evidence="2">The sequence shown here is derived from an EMBL/GenBank/DDBJ whole genome shotgun (WGS) entry which is preliminary data.</text>
</comment>
<organism evidence="2 3">
    <name type="scientific">Penicillium angulare</name>
    <dbReference type="NCBI Taxonomy" id="116970"/>
    <lineage>
        <taxon>Eukaryota</taxon>
        <taxon>Fungi</taxon>
        <taxon>Dikarya</taxon>
        <taxon>Ascomycota</taxon>
        <taxon>Pezizomycotina</taxon>
        <taxon>Eurotiomycetes</taxon>
        <taxon>Eurotiomycetidae</taxon>
        <taxon>Eurotiales</taxon>
        <taxon>Aspergillaceae</taxon>
        <taxon>Penicillium</taxon>
    </lineage>
</organism>
<evidence type="ECO:0000313" key="3">
    <source>
        <dbReference type="Proteomes" id="UP001149165"/>
    </source>
</evidence>
<keyword evidence="1" id="KW-1133">Transmembrane helix</keyword>
<evidence type="ECO:0000313" key="2">
    <source>
        <dbReference type="EMBL" id="KAJ5087686.1"/>
    </source>
</evidence>
<accession>A0A9W9ETP9</accession>
<keyword evidence="3" id="KW-1185">Reference proteome</keyword>
<reference evidence="2" key="1">
    <citation type="submission" date="2022-11" db="EMBL/GenBank/DDBJ databases">
        <authorList>
            <person name="Petersen C."/>
        </authorList>
    </citation>
    <scope>NUCLEOTIDE SEQUENCE</scope>
    <source>
        <strain evidence="2">IBT 30069</strain>
    </source>
</reference>
<name>A0A9W9ETP9_9EURO</name>
<sequence length="113" mass="11845">MASTTTITITTTITTAATKAAAIDNLAKVPDGLWAIMCLAIMCLAVVAAACGVGFCFWKKEKGKKPDPAVELAPLPVAPERPRVQFIPIPRSFPPPVYTTAPASQTSAPSQHP</sequence>
<protein>
    <submittedName>
        <fullName evidence="2">Uncharacterized protein</fullName>
    </submittedName>
</protein>
<reference evidence="2" key="2">
    <citation type="journal article" date="2023" name="IMA Fungus">
        <title>Comparative genomic study of the Penicillium genus elucidates a diverse pangenome and 15 lateral gene transfer events.</title>
        <authorList>
            <person name="Petersen C."/>
            <person name="Sorensen T."/>
            <person name="Nielsen M.R."/>
            <person name="Sondergaard T.E."/>
            <person name="Sorensen J.L."/>
            <person name="Fitzpatrick D.A."/>
            <person name="Frisvad J.C."/>
            <person name="Nielsen K.L."/>
        </authorList>
    </citation>
    <scope>NUCLEOTIDE SEQUENCE</scope>
    <source>
        <strain evidence="2">IBT 30069</strain>
    </source>
</reference>
<keyword evidence="1" id="KW-0812">Transmembrane</keyword>
<dbReference type="EMBL" id="JAPQKH010000007">
    <property type="protein sequence ID" value="KAJ5087686.1"/>
    <property type="molecule type" value="Genomic_DNA"/>
</dbReference>
<keyword evidence="1" id="KW-0472">Membrane</keyword>
<feature type="transmembrane region" description="Helical" evidence="1">
    <location>
        <begin position="32"/>
        <end position="58"/>
    </location>
</feature>
<dbReference type="Proteomes" id="UP001149165">
    <property type="component" value="Unassembled WGS sequence"/>
</dbReference>
<gene>
    <name evidence="2" type="ORF">N7456_011302</name>
</gene>
<dbReference type="AlphaFoldDB" id="A0A9W9ETP9"/>
<evidence type="ECO:0000256" key="1">
    <source>
        <dbReference type="SAM" id="Phobius"/>
    </source>
</evidence>
<dbReference type="OrthoDB" id="4367192at2759"/>